<dbReference type="Proteomes" id="UP000635606">
    <property type="component" value="Unassembled WGS sequence"/>
</dbReference>
<dbReference type="InterPro" id="IPR001509">
    <property type="entry name" value="Epimerase_deHydtase"/>
</dbReference>
<feature type="domain" description="NAD-dependent epimerase/dehydratase" evidence="2">
    <location>
        <begin position="3"/>
        <end position="212"/>
    </location>
</feature>
<dbReference type="PRINTS" id="PR01713">
    <property type="entry name" value="NUCEPIMERASE"/>
</dbReference>
<dbReference type="PANTHER" id="PTHR43245">
    <property type="entry name" value="BIFUNCTIONAL POLYMYXIN RESISTANCE PROTEIN ARNA"/>
    <property type="match status" value="1"/>
</dbReference>
<dbReference type="PANTHER" id="PTHR43245:SF13">
    <property type="entry name" value="UDP-D-APIOSE_UDP-D-XYLOSE SYNTHASE 2"/>
    <property type="match status" value="1"/>
</dbReference>
<dbReference type="Pfam" id="PF01370">
    <property type="entry name" value="Epimerase"/>
    <property type="match status" value="1"/>
</dbReference>
<protein>
    <submittedName>
        <fullName evidence="3">Epimerase</fullName>
    </submittedName>
</protein>
<comment type="caution">
    <text evidence="3">The sequence shown here is derived from an EMBL/GenBank/DDBJ whole genome shotgun (WGS) entry which is preliminary data.</text>
</comment>
<dbReference type="AlphaFoldDB" id="A0A8J4EDV8"/>
<feature type="region of interest" description="Disordered" evidence="1">
    <location>
        <begin position="105"/>
        <end position="128"/>
    </location>
</feature>
<keyword evidence="4" id="KW-1185">Reference proteome</keyword>
<dbReference type="RefSeq" id="WP_203928323.1">
    <property type="nucleotide sequence ID" value="NZ_BOPH01000039.1"/>
</dbReference>
<evidence type="ECO:0000259" key="2">
    <source>
        <dbReference type="Pfam" id="PF01370"/>
    </source>
</evidence>
<organism evidence="3 4">
    <name type="scientific">Virgisporangium ochraceum</name>
    <dbReference type="NCBI Taxonomy" id="65505"/>
    <lineage>
        <taxon>Bacteria</taxon>
        <taxon>Bacillati</taxon>
        <taxon>Actinomycetota</taxon>
        <taxon>Actinomycetes</taxon>
        <taxon>Micromonosporales</taxon>
        <taxon>Micromonosporaceae</taxon>
        <taxon>Virgisporangium</taxon>
    </lineage>
</organism>
<reference evidence="3" key="1">
    <citation type="submission" date="2021-01" db="EMBL/GenBank/DDBJ databases">
        <title>Whole genome shotgun sequence of Virgisporangium ochraceum NBRC 16418.</title>
        <authorList>
            <person name="Komaki H."/>
            <person name="Tamura T."/>
        </authorList>
    </citation>
    <scope>NUCLEOTIDE SEQUENCE</scope>
    <source>
        <strain evidence="3">NBRC 16418</strain>
    </source>
</reference>
<dbReference type="InterPro" id="IPR036291">
    <property type="entry name" value="NAD(P)-bd_dom_sf"/>
</dbReference>
<dbReference type="InterPro" id="IPR050177">
    <property type="entry name" value="Lipid_A_modif_metabolic_enz"/>
</dbReference>
<evidence type="ECO:0000313" key="4">
    <source>
        <dbReference type="Proteomes" id="UP000635606"/>
    </source>
</evidence>
<dbReference type="SUPFAM" id="SSF51735">
    <property type="entry name" value="NAD(P)-binding Rossmann-fold domains"/>
    <property type="match status" value="1"/>
</dbReference>
<sequence>MRIVVTGAAGFIGSHVVDALGAAGHEVVGVDRAPGGTHVRADLAETVPPHVAGADAVVHLAGRPGVRRSADPATWRDNVEATRRLLAACGNVPRVVLASSSSVYGSATRPCAEDDETHPESPYGHSKKEAERLARESGLHTVVLRYFSVYGPRQRPDMAFHRFFAAALSGGPVPVFGDGSQARSFTFVDDVVDATVRAVTADLPPGTVLNVGHRHPVRVDDALRRIVALVGGPSPAVTRTAPAPGDVTRTWASTERAARLLGWTARTDLDEGLRRQLEWQKNA</sequence>
<proteinExistence type="predicted"/>
<dbReference type="EMBL" id="BOPH01000039">
    <property type="protein sequence ID" value="GIJ68382.1"/>
    <property type="molecule type" value="Genomic_DNA"/>
</dbReference>
<evidence type="ECO:0000256" key="1">
    <source>
        <dbReference type="SAM" id="MobiDB-lite"/>
    </source>
</evidence>
<accession>A0A8J4EDV8</accession>
<evidence type="ECO:0000313" key="3">
    <source>
        <dbReference type="EMBL" id="GIJ68382.1"/>
    </source>
</evidence>
<name>A0A8J4EDV8_9ACTN</name>
<gene>
    <name evidence="3" type="ORF">Voc01_032990</name>
</gene>
<dbReference type="Gene3D" id="3.40.50.720">
    <property type="entry name" value="NAD(P)-binding Rossmann-like Domain"/>
    <property type="match status" value="1"/>
</dbReference>